<dbReference type="InterPro" id="IPR003663">
    <property type="entry name" value="Sugar/inositol_transpt"/>
</dbReference>
<dbReference type="Pfam" id="PF00083">
    <property type="entry name" value="Sugar_tr"/>
    <property type="match status" value="1"/>
</dbReference>
<dbReference type="RefSeq" id="WP_007663702.1">
    <property type="nucleotide sequence ID" value="NZ_BAABZC010000001.1"/>
</dbReference>
<evidence type="ECO:0000256" key="7">
    <source>
        <dbReference type="ARBA" id="ARBA00023136"/>
    </source>
</evidence>
<evidence type="ECO:0000256" key="1">
    <source>
        <dbReference type="ARBA" id="ARBA00004651"/>
    </source>
</evidence>
<feature type="transmembrane region" description="Helical" evidence="9">
    <location>
        <begin position="302"/>
        <end position="324"/>
    </location>
</feature>
<dbReference type="GO" id="GO:0005886">
    <property type="term" value="C:plasma membrane"/>
    <property type="evidence" value="ECO:0007669"/>
    <property type="project" value="UniProtKB-SubCell"/>
</dbReference>
<feature type="transmembrane region" description="Helical" evidence="9">
    <location>
        <begin position="182"/>
        <end position="204"/>
    </location>
</feature>
<name>A0A415N972_9BACE</name>
<feature type="transmembrane region" description="Helical" evidence="9">
    <location>
        <begin position="78"/>
        <end position="98"/>
    </location>
</feature>
<keyword evidence="6 9" id="KW-1133">Transmembrane helix</keyword>
<feature type="transmembrane region" description="Helical" evidence="9">
    <location>
        <begin position="397"/>
        <end position="421"/>
    </location>
</feature>
<dbReference type="AlphaFoldDB" id="A0A415N972"/>
<feature type="domain" description="Major facilitator superfamily (MFS) profile" evidence="10">
    <location>
        <begin position="13"/>
        <end position="452"/>
    </location>
</feature>
<dbReference type="Gene3D" id="1.20.1250.20">
    <property type="entry name" value="MFS general substrate transporter like domains"/>
    <property type="match status" value="1"/>
</dbReference>
<dbReference type="PRINTS" id="PR00171">
    <property type="entry name" value="SUGRTRNSPORT"/>
</dbReference>
<comment type="caution">
    <text evidence="11">The sequence shown here is derived from an EMBL/GenBank/DDBJ whole genome shotgun (WGS) entry which is preliminary data.</text>
</comment>
<comment type="similarity">
    <text evidence="2 8">Belongs to the major facilitator superfamily. Sugar transporter (TC 2.A.1.1) family.</text>
</comment>
<feature type="transmembrane region" description="Helical" evidence="9">
    <location>
        <begin position="331"/>
        <end position="352"/>
    </location>
</feature>
<evidence type="ECO:0000256" key="8">
    <source>
        <dbReference type="RuleBase" id="RU003346"/>
    </source>
</evidence>
<evidence type="ECO:0000256" key="3">
    <source>
        <dbReference type="ARBA" id="ARBA00022448"/>
    </source>
</evidence>
<dbReference type="InterPro" id="IPR050814">
    <property type="entry name" value="Myo-inositol_Transporter"/>
</dbReference>
<dbReference type="InterPro" id="IPR020846">
    <property type="entry name" value="MFS_dom"/>
</dbReference>
<dbReference type="NCBIfam" id="TIGR00879">
    <property type="entry name" value="SP"/>
    <property type="match status" value="1"/>
</dbReference>
<protein>
    <submittedName>
        <fullName evidence="11">Sugar porter family MFS transporter</fullName>
    </submittedName>
</protein>
<dbReference type="GeneID" id="26160066"/>
<dbReference type="GO" id="GO:0022857">
    <property type="term" value="F:transmembrane transporter activity"/>
    <property type="evidence" value="ECO:0007669"/>
    <property type="project" value="InterPro"/>
</dbReference>
<keyword evidence="5 9" id="KW-0812">Transmembrane</keyword>
<keyword evidence="7 9" id="KW-0472">Membrane</keyword>
<accession>A0A415N972</accession>
<gene>
    <name evidence="11" type="ORF">DWZ95_10240</name>
</gene>
<feature type="transmembrane region" description="Helical" evidence="9">
    <location>
        <begin position="358"/>
        <end position="385"/>
    </location>
</feature>
<evidence type="ECO:0000256" key="5">
    <source>
        <dbReference type="ARBA" id="ARBA00022692"/>
    </source>
</evidence>
<dbReference type="EMBL" id="QRPE01000010">
    <property type="protein sequence ID" value="RHL93182.1"/>
    <property type="molecule type" value="Genomic_DNA"/>
</dbReference>
<dbReference type="PROSITE" id="PS00216">
    <property type="entry name" value="SUGAR_TRANSPORT_1"/>
    <property type="match status" value="2"/>
</dbReference>
<dbReference type="PANTHER" id="PTHR48020:SF12">
    <property type="entry name" value="PROTON MYO-INOSITOL COTRANSPORTER"/>
    <property type="match status" value="1"/>
</dbReference>
<organism evidence="11 12">
    <name type="scientific">Bacteroides intestinalis</name>
    <dbReference type="NCBI Taxonomy" id="329854"/>
    <lineage>
        <taxon>Bacteria</taxon>
        <taxon>Pseudomonadati</taxon>
        <taxon>Bacteroidota</taxon>
        <taxon>Bacteroidia</taxon>
        <taxon>Bacteroidales</taxon>
        <taxon>Bacteroidaceae</taxon>
        <taxon>Bacteroides</taxon>
    </lineage>
</organism>
<evidence type="ECO:0000313" key="11">
    <source>
        <dbReference type="EMBL" id="RHL93182.1"/>
    </source>
</evidence>
<feature type="transmembrane region" description="Helical" evidence="9">
    <location>
        <begin position="137"/>
        <end position="155"/>
    </location>
</feature>
<comment type="subcellular location">
    <subcellularLocation>
        <location evidence="1">Cell membrane</location>
        <topology evidence="1">Multi-pass membrane protein</topology>
    </subcellularLocation>
</comment>
<dbReference type="InterPro" id="IPR005828">
    <property type="entry name" value="MFS_sugar_transport-like"/>
</dbReference>
<proteinExistence type="inferred from homology"/>
<dbReference type="InterPro" id="IPR047984">
    <property type="entry name" value="XylE-like"/>
</dbReference>
<keyword evidence="3 8" id="KW-0813">Transport</keyword>
<feature type="transmembrane region" description="Helical" evidence="9">
    <location>
        <begin position="7"/>
        <end position="26"/>
    </location>
</feature>
<sequence>MKSTINLGYLVFLSVVAALGGFLFGYDTAVISGTIAQVTEQFRLDALQQGWYVGCALVGSIIGVLFAGILSDKFGRKFTMILSAILFSTSAIGCAVSVDFNQLVVYRIIGGVGIGVVSIISPLYISELAVAQYRGRLVSLYQLAVTIGFLGAYLVNYQLLGYSTSNPDIVTGWWSLIFVTEVWRGMLGMEILPALLFFIIIFFIPESPRWLILKGREEKATNILERIYTSSKDALFQLAETKSVLSSESKSEWKLLLQPGIRKAVIIGVCIAMLGQFMGVNAVLYYGPSIFENAGLSGGDSLFYQVLVGLVNTLTTVLALVIIDKIGRKKLVYYGVSGMVISLILIATYFIYGESWGISSIFLLVFFLFYVFCCAVSICAVVFVLLSEMYPTRVRGFAMSIAGFALWIGTYLIGQLTPWMLQNLTPAGTFILFAIMCVPYMLIVWKLVPETTGKSLEEIERHWMKK</sequence>
<evidence type="ECO:0000259" key="10">
    <source>
        <dbReference type="PROSITE" id="PS50850"/>
    </source>
</evidence>
<dbReference type="SUPFAM" id="SSF103473">
    <property type="entry name" value="MFS general substrate transporter"/>
    <property type="match status" value="1"/>
</dbReference>
<evidence type="ECO:0000256" key="2">
    <source>
        <dbReference type="ARBA" id="ARBA00010992"/>
    </source>
</evidence>
<feature type="transmembrane region" description="Helical" evidence="9">
    <location>
        <begin position="264"/>
        <end position="287"/>
    </location>
</feature>
<dbReference type="PANTHER" id="PTHR48020">
    <property type="entry name" value="PROTON MYO-INOSITOL COTRANSPORTER"/>
    <property type="match status" value="1"/>
</dbReference>
<evidence type="ECO:0000256" key="9">
    <source>
        <dbReference type="SAM" id="Phobius"/>
    </source>
</evidence>
<reference evidence="11 12" key="1">
    <citation type="submission" date="2018-08" db="EMBL/GenBank/DDBJ databases">
        <title>A genome reference for cultivated species of the human gut microbiota.</title>
        <authorList>
            <person name="Zou Y."/>
            <person name="Xue W."/>
            <person name="Luo G."/>
        </authorList>
    </citation>
    <scope>NUCLEOTIDE SEQUENCE [LARGE SCALE GENOMIC DNA]</scope>
    <source>
        <strain evidence="11 12">AF36-16BH</strain>
    </source>
</reference>
<dbReference type="PROSITE" id="PS50850">
    <property type="entry name" value="MFS"/>
    <property type="match status" value="1"/>
</dbReference>
<dbReference type="Proteomes" id="UP000285013">
    <property type="component" value="Unassembled WGS sequence"/>
</dbReference>
<dbReference type="CDD" id="cd17359">
    <property type="entry name" value="MFS_XylE_like"/>
    <property type="match status" value="1"/>
</dbReference>
<dbReference type="InterPro" id="IPR036259">
    <property type="entry name" value="MFS_trans_sf"/>
</dbReference>
<dbReference type="InterPro" id="IPR005829">
    <property type="entry name" value="Sugar_transporter_CS"/>
</dbReference>
<keyword evidence="4" id="KW-1003">Cell membrane</keyword>
<feature type="transmembrane region" description="Helical" evidence="9">
    <location>
        <begin position="427"/>
        <end position="448"/>
    </location>
</feature>
<feature type="transmembrane region" description="Helical" evidence="9">
    <location>
        <begin position="51"/>
        <end position="71"/>
    </location>
</feature>
<evidence type="ECO:0000256" key="6">
    <source>
        <dbReference type="ARBA" id="ARBA00022989"/>
    </source>
</evidence>
<dbReference type="PROSITE" id="PS00217">
    <property type="entry name" value="SUGAR_TRANSPORT_2"/>
    <property type="match status" value="1"/>
</dbReference>
<feature type="transmembrane region" description="Helical" evidence="9">
    <location>
        <begin position="104"/>
        <end position="125"/>
    </location>
</feature>
<evidence type="ECO:0000313" key="12">
    <source>
        <dbReference type="Proteomes" id="UP000285013"/>
    </source>
</evidence>
<evidence type="ECO:0000256" key="4">
    <source>
        <dbReference type="ARBA" id="ARBA00022475"/>
    </source>
</evidence>